<keyword evidence="3" id="KW-1185">Reference proteome</keyword>
<dbReference type="Proteomes" id="UP000284706">
    <property type="component" value="Unassembled WGS sequence"/>
</dbReference>
<feature type="compositionally biased region" description="Polar residues" evidence="1">
    <location>
        <begin position="17"/>
        <end position="29"/>
    </location>
</feature>
<dbReference type="InParanoid" id="A0A409WXG2"/>
<feature type="compositionally biased region" description="Polar residues" evidence="1">
    <location>
        <begin position="1"/>
        <end position="10"/>
    </location>
</feature>
<dbReference type="AlphaFoldDB" id="A0A409WXG2"/>
<name>A0A409WXG2_9AGAR</name>
<accession>A0A409WXG2</accession>
<evidence type="ECO:0000256" key="1">
    <source>
        <dbReference type="SAM" id="MobiDB-lite"/>
    </source>
</evidence>
<organism evidence="2 3">
    <name type="scientific">Gymnopilus dilepis</name>
    <dbReference type="NCBI Taxonomy" id="231916"/>
    <lineage>
        <taxon>Eukaryota</taxon>
        <taxon>Fungi</taxon>
        <taxon>Dikarya</taxon>
        <taxon>Basidiomycota</taxon>
        <taxon>Agaricomycotina</taxon>
        <taxon>Agaricomycetes</taxon>
        <taxon>Agaricomycetidae</taxon>
        <taxon>Agaricales</taxon>
        <taxon>Agaricineae</taxon>
        <taxon>Hymenogastraceae</taxon>
        <taxon>Gymnopilus</taxon>
    </lineage>
</organism>
<evidence type="ECO:0000313" key="3">
    <source>
        <dbReference type="Proteomes" id="UP000284706"/>
    </source>
</evidence>
<evidence type="ECO:0000313" key="2">
    <source>
        <dbReference type="EMBL" id="PPQ83208.1"/>
    </source>
</evidence>
<proteinExistence type="predicted"/>
<dbReference type="OrthoDB" id="412006at2759"/>
<dbReference type="STRING" id="231916.A0A409WXG2"/>
<feature type="region of interest" description="Disordered" evidence="1">
    <location>
        <begin position="126"/>
        <end position="150"/>
    </location>
</feature>
<comment type="caution">
    <text evidence="2">The sequence shown here is derived from an EMBL/GenBank/DDBJ whole genome shotgun (WGS) entry which is preliminary data.</text>
</comment>
<feature type="region of interest" description="Disordered" evidence="1">
    <location>
        <begin position="1"/>
        <end position="36"/>
    </location>
</feature>
<protein>
    <submittedName>
        <fullName evidence="2">Uncharacterized protein</fullName>
    </submittedName>
</protein>
<sequence length="281" mass="30269">MSDEGTSQSLGDRGREPSSSFLVGNSNSPFLAPGLPNDPALRSAGSTGIHYLYLNGLPDDFHLVSLSGDQIVSLYQGSEVLASILNTIPKASGIPPFNPPPEGRATQRTVRADFSKEIVSGGADIANQGSAAHGESIARSGSKARPIAKPSIREDENSIDLEWNEGSKEIRLTSIDESSSATEMAMENSSPDQLPACSTTTKNAAANDIWTFRKWFTGARNYHTPPISRGHGLPKATSHEAKCDALRNEPFQPPPELEEIFTPNLETTNSDDFIFEPMLEE</sequence>
<reference evidence="2 3" key="1">
    <citation type="journal article" date="2018" name="Evol. Lett.">
        <title>Horizontal gene cluster transfer increased hallucinogenic mushroom diversity.</title>
        <authorList>
            <person name="Reynolds H.T."/>
            <person name="Vijayakumar V."/>
            <person name="Gluck-Thaler E."/>
            <person name="Korotkin H.B."/>
            <person name="Matheny P.B."/>
            <person name="Slot J.C."/>
        </authorList>
    </citation>
    <scope>NUCLEOTIDE SEQUENCE [LARGE SCALE GENOMIC DNA]</scope>
    <source>
        <strain evidence="2 3">SRW20</strain>
    </source>
</reference>
<dbReference type="EMBL" id="NHYE01004640">
    <property type="protein sequence ID" value="PPQ83208.1"/>
    <property type="molecule type" value="Genomic_DNA"/>
</dbReference>
<gene>
    <name evidence="2" type="ORF">CVT26_013007</name>
</gene>